<keyword evidence="5" id="KW-1185">Reference proteome</keyword>
<comment type="caution">
    <text evidence="4">The sequence shown here is derived from an EMBL/GenBank/DDBJ whole genome shotgun (WGS) entry which is preliminary data.</text>
</comment>
<dbReference type="InterPro" id="IPR044725">
    <property type="entry name" value="CBSX3_CBS_dom"/>
</dbReference>
<feature type="domain" description="CBS" evidence="3">
    <location>
        <begin position="8"/>
        <end position="67"/>
    </location>
</feature>
<dbReference type="PANTHER" id="PTHR43080:SF2">
    <property type="entry name" value="CBS DOMAIN-CONTAINING PROTEIN"/>
    <property type="match status" value="1"/>
</dbReference>
<reference evidence="4" key="1">
    <citation type="journal article" date="2014" name="Int. J. Syst. Evol. Microbiol.">
        <title>Complete genome sequence of Corynebacterium casei LMG S-19264T (=DSM 44701T), isolated from a smear-ripened cheese.</title>
        <authorList>
            <consortium name="US DOE Joint Genome Institute (JGI-PGF)"/>
            <person name="Walter F."/>
            <person name="Albersmeier A."/>
            <person name="Kalinowski J."/>
            <person name="Ruckert C."/>
        </authorList>
    </citation>
    <scope>NUCLEOTIDE SEQUENCE</scope>
    <source>
        <strain evidence="4">CGMCC 1.15448</strain>
    </source>
</reference>
<dbReference type="PROSITE" id="PS51371">
    <property type="entry name" value="CBS"/>
    <property type="match status" value="2"/>
</dbReference>
<sequence length="144" mass="16069">MKKVADILSHKGARITSVGPQTTVLEALRIMADQNIGSVLVLEGNEYLGIMTERDYSRKVILKGKSSTDTPVSEIMSKDFPAVKPSDTVEFCMQLMSDKNIRYLPVFEKDVLCGIVSINDVVRETILTHEETITHLKDYLHSGI</sequence>
<dbReference type="InterPro" id="IPR046342">
    <property type="entry name" value="CBS_dom_sf"/>
</dbReference>
<keyword evidence="1 2" id="KW-0129">CBS domain</keyword>
<evidence type="ECO:0000313" key="5">
    <source>
        <dbReference type="Proteomes" id="UP000607559"/>
    </source>
</evidence>
<dbReference type="InterPro" id="IPR051257">
    <property type="entry name" value="Diverse_CBS-Domain"/>
</dbReference>
<dbReference type="RefSeq" id="WP_188931150.1">
    <property type="nucleotide sequence ID" value="NZ_BMJC01000002.1"/>
</dbReference>
<dbReference type="SMART" id="SM00116">
    <property type="entry name" value="CBS"/>
    <property type="match status" value="2"/>
</dbReference>
<evidence type="ECO:0000256" key="1">
    <source>
        <dbReference type="ARBA" id="ARBA00023122"/>
    </source>
</evidence>
<accession>A0A8J2XSN3</accession>
<keyword evidence="4" id="KW-0418">Kinase</keyword>
<organism evidence="4 5">
    <name type="scientific">Puia dinghuensis</name>
    <dbReference type="NCBI Taxonomy" id="1792502"/>
    <lineage>
        <taxon>Bacteria</taxon>
        <taxon>Pseudomonadati</taxon>
        <taxon>Bacteroidota</taxon>
        <taxon>Chitinophagia</taxon>
        <taxon>Chitinophagales</taxon>
        <taxon>Chitinophagaceae</taxon>
        <taxon>Puia</taxon>
    </lineage>
</organism>
<reference evidence="4" key="2">
    <citation type="submission" date="2020-09" db="EMBL/GenBank/DDBJ databases">
        <authorList>
            <person name="Sun Q."/>
            <person name="Zhou Y."/>
        </authorList>
    </citation>
    <scope>NUCLEOTIDE SEQUENCE</scope>
    <source>
        <strain evidence="4">CGMCC 1.15448</strain>
    </source>
</reference>
<dbReference type="AlphaFoldDB" id="A0A8J2XSN3"/>
<name>A0A8J2XSN3_9BACT</name>
<dbReference type="GO" id="GO:0016301">
    <property type="term" value="F:kinase activity"/>
    <property type="evidence" value="ECO:0007669"/>
    <property type="project" value="UniProtKB-KW"/>
</dbReference>
<proteinExistence type="predicted"/>
<dbReference type="InterPro" id="IPR000644">
    <property type="entry name" value="CBS_dom"/>
</dbReference>
<evidence type="ECO:0000313" key="4">
    <source>
        <dbReference type="EMBL" id="GGA96940.1"/>
    </source>
</evidence>
<evidence type="ECO:0000256" key="2">
    <source>
        <dbReference type="PROSITE-ProRule" id="PRU00703"/>
    </source>
</evidence>
<dbReference type="PANTHER" id="PTHR43080">
    <property type="entry name" value="CBS DOMAIN-CONTAINING PROTEIN CBSX3, MITOCHONDRIAL"/>
    <property type="match status" value="1"/>
</dbReference>
<gene>
    <name evidence="4" type="ORF">GCM10011511_20300</name>
</gene>
<dbReference type="CDD" id="cd04623">
    <property type="entry name" value="CBS_pair_bac_euk"/>
    <property type="match status" value="1"/>
</dbReference>
<dbReference type="SUPFAM" id="SSF54631">
    <property type="entry name" value="CBS-domain pair"/>
    <property type="match status" value="1"/>
</dbReference>
<dbReference type="Proteomes" id="UP000607559">
    <property type="component" value="Unassembled WGS sequence"/>
</dbReference>
<dbReference type="Pfam" id="PF00571">
    <property type="entry name" value="CBS"/>
    <property type="match status" value="2"/>
</dbReference>
<keyword evidence="4" id="KW-0808">Transferase</keyword>
<protein>
    <submittedName>
        <fullName evidence="4">Histidine kinase</fullName>
    </submittedName>
</protein>
<dbReference type="EMBL" id="BMJC01000002">
    <property type="protein sequence ID" value="GGA96940.1"/>
    <property type="molecule type" value="Genomic_DNA"/>
</dbReference>
<feature type="domain" description="CBS" evidence="3">
    <location>
        <begin position="76"/>
        <end position="131"/>
    </location>
</feature>
<evidence type="ECO:0000259" key="3">
    <source>
        <dbReference type="PROSITE" id="PS51371"/>
    </source>
</evidence>
<dbReference type="Gene3D" id="3.10.580.10">
    <property type="entry name" value="CBS-domain"/>
    <property type="match status" value="1"/>
</dbReference>